<reference evidence="1 2" key="1">
    <citation type="submission" date="2020-04" db="EMBL/GenBank/DDBJ databases">
        <title>Paeniglutamicibacter sp. ANT13_2, a novel actinomycete isolated from sediment in Antarctica.</title>
        <authorList>
            <person name="Sakdapetsiri C."/>
            <person name="Pinyakong O."/>
        </authorList>
    </citation>
    <scope>NUCLEOTIDE SEQUENCE [LARGE SCALE GENOMIC DNA]</scope>
    <source>
        <strain evidence="1 2">ANT13_2</strain>
    </source>
</reference>
<proteinExistence type="predicted"/>
<keyword evidence="2" id="KW-1185">Reference proteome</keyword>
<dbReference type="RefSeq" id="WP_168151953.1">
    <property type="nucleotide sequence ID" value="NZ_JAAWVT010000004.1"/>
</dbReference>
<organism evidence="1 2">
    <name type="scientific">Paeniglutamicibacter terrestris</name>
    <dbReference type="NCBI Taxonomy" id="2723403"/>
    <lineage>
        <taxon>Bacteria</taxon>
        <taxon>Bacillati</taxon>
        <taxon>Actinomycetota</taxon>
        <taxon>Actinomycetes</taxon>
        <taxon>Micrococcales</taxon>
        <taxon>Micrococcaceae</taxon>
        <taxon>Paeniglutamicibacter</taxon>
    </lineage>
</organism>
<name>A0ABX1G584_9MICC</name>
<dbReference type="EMBL" id="JAAWVT010000004">
    <property type="protein sequence ID" value="NKG21129.1"/>
    <property type="molecule type" value="Genomic_DNA"/>
</dbReference>
<sequence length="47" mass="5339">MRTETQATLTGLASLSAAEFAAAFDEAIECGDNMRDFHIEQRRRRNH</sequence>
<comment type="caution">
    <text evidence="1">The sequence shown here is derived from an EMBL/GenBank/DDBJ whole genome shotgun (WGS) entry which is preliminary data.</text>
</comment>
<gene>
    <name evidence="1" type="ORF">HED64_10480</name>
</gene>
<evidence type="ECO:0000313" key="1">
    <source>
        <dbReference type="EMBL" id="NKG21129.1"/>
    </source>
</evidence>
<protein>
    <submittedName>
        <fullName evidence="1">Uncharacterized protein</fullName>
    </submittedName>
</protein>
<evidence type="ECO:0000313" key="2">
    <source>
        <dbReference type="Proteomes" id="UP000746595"/>
    </source>
</evidence>
<dbReference type="Proteomes" id="UP000746595">
    <property type="component" value="Unassembled WGS sequence"/>
</dbReference>
<accession>A0ABX1G584</accession>